<evidence type="ECO:0000313" key="2">
    <source>
        <dbReference type="Proteomes" id="UP000753802"/>
    </source>
</evidence>
<keyword evidence="2" id="KW-1185">Reference proteome</keyword>
<dbReference type="Proteomes" id="UP000753802">
    <property type="component" value="Unassembled WGS sequence"/>
</dbReference>
<name>A0ABW9ZXV6_9BACT</name>
<dbReference type="Pfam" id="PF21983">
    <property type="entry name" value="NikA-like"/>
    <property type="match status" value="1"/>
</dbReference>
<reference evidence="1 2" key="1">
    <citation type="submission" date="2020-01" db="EMBL/GenBank/DDBJ databases">
        <title>Genome analysis.</title>
        <authorList>
            <person name="Wu S."/>
            <person name="Wang G."/>
        </authorList>
    </citation>
    <scope>NUCLEOTIDE SEQUENCE [LARGE SCALE GENOMIC DNA]</scope>
    <source>
        <strain evidence="1 2">SYL130</strain>
    </source>
</reference>
<sequence>MGNGKGGRPKKVIKREAATGVRFTKAEYFIVKQKATKAGMKITVYVRTMAVEGYVKARPHPVDKQLEKQLGGMANNINQLTKLAHQKGLLTALLFFEKVKGELHHILNRLRDDQ</sequence>
<dbReference type="RefSeq" id="WP_161820268.1">
    <property type="nucleotide sequence ID" value="NZ_JAACJS010000015.1"/>
</dbReference>
<accession>A0ABW9ZXV6</accession>
<protein>
    <submittedName>
        <fullName evidence="1">MobC family plasmid mobilization relaxosome protein</fullName>
    </submittedName>
</protein>
<dbReference type="InterPro" id="IPR053842">
    <property type="entry name" value="NikA-like"/>
</dbReference>
<evidence type="ECO:0000313" key="1">
    <source>
        <dbReference type="EMBL" id="NCI52008.1"/>
    </source>
</evidence>
<proteinExistence type="predicted"/>
<comment type="caution">
    <text evidence="1">The sequence shown here is derived from an EMBL/GenBank/DDBJ whole genome shotgun (WGS) entry which is preliminary data.</text>
</comment>
<gene>
    <name evidence="1" type="ORF">GWC95_18940</name>
</gene>
<dbReference type="EMBL" id="JAACJS010000015">
    <property type="protein sequence ID" value="NCI52008.1"/>
    <property type="molecule type" value="Genomic_DNA"/>
</dbReference>
<organism evidence="1 2">
    <name type="scientific">Sediminibacterium roseum</name>
    <dbReference type="NCBI Taxonomy" id="1978412"/>
    <lineage>
        <taxon>Bacteria</taxon>
        <taxon>Pseudomonadati</taxon>
        <taxon>Bacteroidota</taxon>
        <taxon>Chitinophagia</taxon>
        <taxon>Chitinophagales</taxon>
        <taxon>Chitinophagaceae</taxon>
        <taxon>Sediminibacterium</taxon>
    </lineage>
</organism>